<evidence type="ECO:0000313" key="1">
    <source>
        <dbReference type="EMBL" id="MDO6575240.1"/>
    </source>
</evidence>
<sequence>RQQLSFEVKRAMSSAQAARLLHQATLGPKGSEITHATGVSEEEWLSEQMQLPITEHLPLVQNYPDRDEPNHINRIDAWWKASLNAPDHL</sequence>
<dbReference type="EMBL" id="JAUOQO010000387">
    <property type="protein sequence ID" value="MDO6575240.1"/>
    <property type="molecule type" value="Genomic_DNA"/>
</dbReference>
<dbReference type="Proteomes" id="UP001170310">
    <property type="component" value="Unassembled WGS sequence"/>
</dbReference>
<reference evidence="1" key="1">
    <citation type="submission" date="2023-07" db="EMBL/GenBank/DDBJ databases">
        <title>Genome content predicts the carbon catabolic preferences of heterotrophic bacteria.</title>
        <authorList>
            <person name="Gralka M."/>
        </authorList>
    </citation>
    <scope>NUCLEOTIDE SEQUENCE</scope>
    <source>
        <strain evidence="1">E2R20</strain>
    </source>
</reference>
<organism evidence="1 2">
    <name type="scientific">Staphylococcus pasteuri_A</name>
    <dbReference type="NCBI Taxonomy" id="3062664"/>
    <lineage>
        <taxon>Bacteria</taxon>
        <taxon>Bacillati</taxon>
        <taxon>Bacillota</taxon>
        <taxon>Bacilli</taxon>
        <taxon>Bacillales</taxon>
        <taxon>Staphylococcaceae</taxon>
        <taxon>Staphylococcus</taxon>
    </lineage>
</organism>
<keyword evidence="2" id="KW-1185">Reference proteome</keyword>
<evidence type="ECO:0000313" key="2">
    <source>
        <dbReference type="Proteomes" id="UP001170310"/>
    </source>
</evidence>
<accession>A0AAW7YUQ8</accession>
<dbReference type="RefSeq" id="WP_303522235.1">
    <property type="nucleotide sequence ID" value="NZ_JAUOQO010000387.1"/>
</dbReference>
<feature type="non-terminal residue" evidence="1">
    <location>
        <position position="89"/>
    </location>
</feature>
<name>A0AAW7YUQ8_9STAP</name>
<dbReference type="AlphaFoldDB" id="A0AAW7YUQ8"/>
<comment type="caution">
    <text evidence="1">The sequence shown here is derived from an EMBL/GenBank/DDBJ whole genome shotgun (WGS) entry which is preliminary data.</text>
</comment>
<feature type="non-terminal residue" evidence="1">
    <location>
        <position position="1"/>
    </location>
</feature>
<protein>
    <submittedName>
        <fullName evidence="1">Uncharacterized protein</fullName>
    </submittedName>
</protein>
<gene>
    <name evidence="1" type="ORF">Q4528_14080</name>
</gene>
<proteinExistence type="predicted"/>